<dbReference type="InterPro" id="IPR001789">
    <property type="entry name" value="Sig_transdc_resp-reg_receiver"/>
</dbReference>
<name>A0ABX2XIJ4_9FLAO</name>
<organism evidence="4 5">
    <name type="scientific">Flavobacterium piscis</name>
    <dbReference type="NCBI Taxonomy" id="1114874"/>
    <lineage>
        <taxon>Bacteria</taxon>
        <taxon>Pseudomonadati</taxon>
        <taxon>Bacteroidota</taxon>
        <taxon>Flavobacteriia</taxon>
        <taxon>Flavobacteriales</taxon>
        <taxon>Flavobacteriaceae</taxon>
        <taxon>Flavobacterium</taxon>
    </lineage>
</organism>
<feature type="modified residue" description="4-aspartylphosphate" evidence="2">
    <location>
        <position position="71"/>
    </location>
</feature>
<comment type="caution">
    <text evidence="4">The sequence shown here is derived from an EMBL/GenBank/DDBJ whole genome shotgun (WGS) entry which is preliminary data.</text>
</comment>
<dbReference type="Gene3D" id="3.40.50.2300">
    <property type="match status" value="1"/>
</dbReference>
<dbReference type="Pfam" id="PF00072">
    <property type="entry name" value="Response_reg"/>
    <property type="match status" value="1"/>
</dbReference>
<dbReference type="InterPro" id="IPR011006">
    <property type="entry name" value="CheY-like_superfamily"/>
</dbReference>
<dbReference type="EMBL" id="LVEN01000027">
    <property type="protein sequence ID" value="OCB73675.1"/>
    <property type="molecule type" value="Genomic_DNA"/>
</dbReference>
<proteinExistence type="predicted"/>
<dbReference type="InterPro" id="IPR050595">
    <property type="entry name" value="Bact_response_regulator"/>
</dbReference>
<evidence type="ECO:0000259" key="3">
    <source>
        <dbReference type="PROSITE" id="PS50110"/>
    </source>
</evidence>
<protein>
    <recommendedName>
        <fullName evidence="3">Response regulatory domain-containing protein</fullName>
    </recommendedName>
</protein>
<evidence type="ECO:0000313" key="5">
    <source>
        <dbReference type="Proteomes" id="UP000093343"/>
    </source>
</evidence>
<gene>
    <name evidence="4" type="ORF">FLP_13430</name>
</gene>
<keyword evidence="5" id="KW-1185">Reference proteome</keyword>
<dbReference type="Proteomes" id="UP000093343">
    <property type="component" value="Unassembled WGS sequence"/>
</dbReference>
<evidence type="ECO:0000256" key="1">
    <source>
        <dbReference type="ARBA" id="ARBA00022553"/>
    </source>
</evidence>
<keyword evidence="1 2" id="KW-0597">Phosphoprotein</keyword>
<accession>A0ABX2XIJ4</accession>
<dbReference type="SMART" id="SM00448">
    <property type="entry name" value="REC"/>
    <property type="match status" value="1"/>
</dbReference>
<feature type="domain" description="Response regulatory" evidence="3">
    <location>
        <begin position="18"/>
        <end position="139"/>
    </location>
</feature>
<evidence type="ECO:0000313" key="4">
    <source>
        <dbReference type="EMBL" id="OCB73675.1"/>
    </source>
</evidence>
<evidence type="ECO:0000256" key="2">
    <source>
        <dbReference type="PROSITE-ProRule" id="PRU00169"/>
    </source>
</evidence>
<sequence>MRNGEKNFLKKLYMPYKNILLIDDDSDDTLFFVEALSAVDKPINCRTILNPARAWEELQVLEELPDIIFLDYNMPLLTGLEFIKRMQGVERLKNVEVIVLSTPSEQVMAPWLETNNTVVKYISKPDSIEELTAILQELL</sequence>
<dbReference type="PANTHER" id="PTHR44591">
    <property type="entry name" value="STRESS RESPONSE REGULATOR PROTEIN 1"/>
    <property type="match status" value="1"/>
</dbReference>
<dbReference type="SUPFAM" id="SSF52172">
    <property type="entry name" value="CheY-like"/>
    <property type="match status" value="1"/>
</dbReference>
<dbReference type="PROSITE" id="PS50110">
    <property type="entry name" value="RESPONSE_REGULATORY"/>
    <property type="match status" value="1"/>
</dbReference>
<dbReference type="PANTHER" id="PTHR44591:SF3">
    <property type="entry name" value="RESPONSE REGULATORY DOMAIN-CONTAINING PROTEIN"/>
    <property type="match status" value="1"/>
</dbReference>
<reference evidence="5" key="1">
    <citation type="submission" date="2016-03" db="EMBL/GenBank/DDBJ databases">
        <title>Draft genome sequence of Paenibacillus glacialis DSM 22343.</title>
        <authorList>
            <person name="Shin S.-K."/>
            <person name="Yi H."/>
        </authorList>
    </citation>
    <scope>NUCLEOTIDE SEQUENCE [LARGE SCALE GENOMIC DNA]</scope>
    <source>
        <strain evidence="5">CCUG 60099</strain>
    </source>
</reference>